<proteinExistence type="predicted"/>
<gene>
    <name evidence="1" type="ORF">ANCDUO_02449</name>
</gene>
<protein>
    <submittedName>
        <fullName evidence="1">Uncharacterized protein</fullName>
    </submittedName>
</protein>
<keyword evidence="2" id="KW-1185">Reference proteome</keyword>
<organism evidence="1 2">
    <name type="scientific">Ancylostoma duodenale</name>
    <dbReference type="NCBI Taxonomy" id="51022"/>
    <lineage>
        <taxon>Eukaryota</taxon>
        <taxon>Metazoa</taxon>
        <taxon>Ecdysozoa</taxon>
        <taxon>Nematoda</taxon>
        <taxon>Chromadorea</taxon>
        <taxon>Rhabditida</taxon>
        <taxon>Rhabditina</taxon>
        <taxon>Rhabditomorpha</taxon>
        <taxon>Strongyloidea</taxon>
        <taxon>Ancylostomatidae</taxon>
        <taxon>Ancylostomatinae</taxon>
        <taxon>Ancylostoma</taxon>
    </lineage>
</organism>
<reference evidence="1 2" key="1">
    <citation type="submission" date="2013-12" db="EMBL/GenBank/DDBJ databases">
        <title>Draft genome of the parsitic nematode Ancylostoma duodenale.</title>
        <authorList>
            <person name="Mitreva M."/>
        </authorList>
    </citation>
    <scope>NUCLEOTIDE SEQUENCE [LARGE SCALE GENOMIC DNA]</scope>
    <source>
        <strain evidence="1 2">Zhejiang</strain>
    </source>
</reference>
<dbReference type="EMBL" id="KN726787">
    <property type="protein sequence ID" value="KIH67224.1"/>
    <property type="molecule type" value="Genomic_DNA"/>
</dbReference>
<accession>A0A0C2H6S4</accession>
<dbReference type="Gene3D" id="1.25.50.20">
    <property type="match status" value="1"/>
</dbReference>
<sequence length="63" mass="7622">MRPQLSSFGLMQQWQRMLRLCIEGSSFRPNTIPRVLMELSQNEVAKALTWRFFRVNYKEFVRV</sequence>
<dbReference type="AlphaFoldDB" id="A0A0C2H6S4"/>
<evidence type="ECO:0000313" key="2">
    <source>
        <dbReference type="Proteomes" id="UP000054047"/>
    </source>
</evidence>
<evidence type="ECO:0000313" key="1">
    <source>
        <dbReference type="EMBL" id="KIH67224.1"/>
    </source>
</evidence>
<name>A0A0C2H6S4_9BILA</name>
<dbReference type="Proteomes" id="UP000054047">
    <property type="component" value="Unassembled WGS sequence"/>
</dbReference>